<dbReference type="eggNOG" id="COG2986">
    <property type="taxonomic scope" value="Bacteria"/>
</dbReference>
<dbReference type="CDD" id="cd00332">
    <property type="entry name" value="PAL-HAL"/>
    <property type="match status" value="1"/>
</dbReference>
<dbReference type="GO" id="GO:0004397">
    <property type="term" value="F:histidine ammonia-lyase activity"/>
    <property type="evidence" value="ECO:0007669"/>
    <property type="project" value="UniProtKB-EC"/>
</dbReference>
<dbReference type="EMBL" id="AEEI01000015">
    <property type="protein sequence ID" value="EFM02714.1"/>
    <property type="molecule type" value="Genomic_DNA"/>
</dbReference>
<sequence>MDNFIFTIESVEKYLFHDERVHLNDTVYQRIRHCYDFLKSFATNRIIYGINTGFGPMAQWRVEDKHLEELQYNIIRSHATGAGRPLDDIYVKAAMVARVGTFAQARSGIHPSVVKMLVQMINADILPFIPQHGSVGASGDLVQLAHIALTMIGEGKVHYRGEWRPSAEILKENGIEPMKIHIREGLSAVNGTSVMTGISAVNQIYAERLLDWSVLAAVWMNEIAASFDDWMSEPLNACRRHTGQQLIAQRMRELSAGSRRLQKREHVLYKKEKCQQDVFEQKVQAYYSLRCTPQILGPIHDTLVAAHTLIDEELNSACDNPIIDPETENVYHGGNFHGDYISLEEDKVKIAIVRLAMLAERQLNYLFHDRINGILPPFLNMGTLGLNYGMQACQFTATSTTAECQTLAMPNYVHSIPNNNDNQDIVSMGTNTALLCARVIENAYEVMGILMMALAQATDCLGIADELAPATRNIYNELRTICRTIVEDKPFYDDLANTIEYLKK</sequence>
<evidence type="ECO:0000256" key="1">
    <source>
        <dbReference type="ARBA" id="ARBA00023239"/>
    </source>
</evidence>
<keyword evidence="1 2" id="KW-0456">Lyase</keyword>
<protein>
    <submittedName>
        <fullName evidence="2">Phenylalanine and histidine ammonia-lyase</fullName>
        <ecNumber evidence="2">4.3.1.3</ecNumber>
    </submittedName>
</protein>
<comment type="caution">
    <text evidence="2">The sequence shown here is derived from an EMBL/GenBank/DDBJ whole genome shotgun (WGS) entry which is preliminary data.</text>
</comment>
<dbReference type="RefSeq" id="WP_006948114.1">
    <property type="nucleotide sequence ID" value="NZ_GL397214.1"/>
</dbReference>
<gene>
    <name evidence="2" type="primary">hutH</name>
    <name evidence="2" type="ORF">HMPREF0658_0370</name>
</gene>
<dbReference type="InterPro" id="IPR008948">
    <property type="entry name" value="L-Aspartase-like"/>
</dbReference>
<dbReference type="SUPFAM" id="SSF48557">
    <property type="entry name" value="L-aspartase-like"/>
    <property type="match status" value="1"/>
</dbReference>
<name>E0NQB9_9BACT</name>
<accession>E0NQB9</accession>
<dbReference type="InterPro" id="IPR024083">
    <property type="entry name" value="Fumarase/histidase_N"/>
</dbReference>
<dbReference type="AlphaFoldDB" id="E0NQB9"/>
<dbReference type="PANTHER" id="PTHR10362">
    <property type="entry name" value="HISTIDINE AMMONIA-LYASE"/>
    <property type="match status" value="1"/>
</dbReference>
<dbReference type="FunFam" id="1.10.275.10:FF:000005">
    <property type="entry name" value="Histidine ammonia-lyase"/>
    <property type="match status" value="1"/>
</dbReference>
<keyword evidence="3" id="KW-1185">Reference proteome</keyword>
<dbReference type="InterPro" id="IPR001106">
    <property type="entry name" value="Aromatic_Lyase"/>
</dbReference>
<organism evidence="2 3">
    <name type="scientific">Hoylesella marshii DSM 16973 = JCM 13450</name>
    <dbReference type="NCBI Taxonomy" id="862515"/>
    <lineage>
        <taxon>Bacteria</taxon>
        <taxon>Pseudomonadati</taxon>
        <taxon>Bacteroidota</taxon>
        <taxon>Bacteroidia</taxon>
        <taxon>Bacteroidales</taxon>
        <taxon>Prevotellaceae</taxon>
        <taxon>Hoylesella</taxon>
    </lineage>
</organism>
<dbReference type="Pfam" id="PF00221">
    <property type="entry name" value="Lyase_aromatic"/>
    <property type="match status" value="1"/>
</dbReference>
<dbReference type="Gene3D" id="1.10.275.10">
    <property type="entry name" value="Fumarase/aspartase (N-terminal domain)"/>
    <property type="match status" value="1"/>
</dbReference>
<dbReference type="STRING" id="862515.HMPREF0658_0370"/>
<reference evidence="2" key="1">
    <citation type="submission" date="2010-07" db="EMBL/GenBank/DDBJ databases">
        <authorList>
            <person name="Muzny D."/>
            <person name="Qin X."/>
            <person name="Deng J."/>
            <person name="Jiang H."/>
            <person name="Liu Y."/>
            <person name="Qu J."/>
            <person name="Song X.-Z."/>
            <person name="Zhang L."/>
            <person name="Thornton R."/>
            <person name="Coyle M."/>
            <person name="Francisco L."/>
            <person name="Jackson L."/>
            <person name="Javaid M."/>
            <person name="Korchina V."/>
            <person name="Kovar C."/>
            <person name="Mata R."/>
            <person name="Mathew T."/>
            <person name="Ngo R."/>
            <person name="Nguyen L."/>
            <person name="Nguyen N."/>
            <person name="Okwuonu G."/>
            <person name="Ongeri F."/>
            <person name="Pham C."/>
            <person name="Simmons D."/>
            <person name="Wilczek-Boney K."/>
            <person name="Hale W."/>
            <person name="Jakkamsetti A."/>
            <person name="Pham P."/>
            <person name="Ruth R."/>
            <person name="San Lucas F."/>
            <person name="Warren J."/>
            <person name="Zhang J."/>
            <person name="Zhao Z."/>
            <person name="Zhou C."/>
            <person name="Zhu D."/>
            <person name="Lee S."/>
            <person name="Bess C."/>
            <person name="Blankenburg K."/>
            <person name="Forbes L."/>
            <person name="Fu Q."/>
            <person name="Gubbala S."/>
            <person name="Hirani K."/>
            <person name="Jayaseelan J.C."/>
            <person name="Lara F."/>
            <person name="Munidasa M."/>
            <person name="Palculict T."/>
            <person name="Patil S."/>
            <person name="Pu L.-L."/>
            <person name="Saada N."/>
            <person name="Tang L."/>
            <person name="Weissenberger G."/>
            <person name="Zhu Y."/>
            <person name="Hemphill L."/>
            <person name="Shang Y."/>
            <person name="Youmans B."/>
            <person name="Ayvaz T."/>
            <person name="Ross M."/>
            <person name="Santibanez J."/>
            <person name="Aqrawi P."/>
            <person name="Gross S."/>
            <person name="Joshi V."/>
            <person name="Fowler G."/>
            <person name="Nazareth L."/>
            <person name="Reid J."/>
            <person name="Worley K."/>
            <person name="Petrosino J."/>
            <person name="Highlander S."/>
            <person name="Gibbs R."/>
        </authorList>
    </citation>
    <scope>NUCLEOTIDE SEQUENCE [LARGE SCALE GENOMIC DNA]</scope>
    <source>
        <strain evidence="2">DSM 16973</strain>
    </source>
</reference>
<dbReference type="HOGENOM" id="CLU_014801_4_0_10"/>
<dbReference type="Proteomes" id="UP000004394">
    <property type="component" value="Unassembled WGS sequence"/>
</dbReference>
<evidence type="ECO:0000313" key="3">
    <source>
        <dbReference type="Proteomes" id="UP000004394"/>
    </source>
</evidence>
<proteinExistence type="predicted"/>
<dbReference type="EC" id="4.3.1.3" evidence="2"/>
<evidence type="ECO:0000313" key="2">
    <source>
        <dbReference type="EMBL" id="EFM02714.1"/>
    </source>
</evidence>
<dbReference type="Gene3D" id="1.20.200.10">
    <property type="entry name" value="Fumarase/aspartase (Central domain)"/>
    <property type="match status" value="1"/>
</dbReference>